<protein>
    <recommendedName>
        <fullName evidence="5">HEXXH motif domain-containing protein</fullName>
    </recommendedName>
</protein>
<reference evidence="2 3" key="1">
    <citation type="submission" date="2020-08" db="EMBL/GenBank/DDBJ databases">
        <title>Sequencing the genomes of 1000 actinobacteria strains.</title>
        <authorList>
            <person name="Klenk H.-P."/>
        </authorList>
    </citation>
    <scope>NUCLEOTIDE SEQUENCE [LARGE SCALE GENOMIC DNA]</scope>
    <source>
        <strain evidence="2 3">DSM 43150</strain>
    </source>
</reference>
<dbReference type="InterPro" id="IPR026337">
    <property type="entry name" value="AKG_HExxH"/>
</dbReference>
<dbReference type="RefSeq" id="WP_188121194.1">
    <property type="nucleotide sequence ID" value="NZ_BOMP01000005.1"/>
</dbReference>
<comment type="caution">
    <text evidence="2">The sequence shown here is derived from an EMBL/GenBank/DDBJ whole genome shotgun (WGS) entry which is preliminary data.</text>
</comment>
<dbReference type="EMBL" id="JACHNC010000001">
    <property type="protein sequence ID" value="MBB4748769.1"/>
    <property type="molecule type" value="Genomic_DNA"/>
</dbReference>
<dbReference type="Proteomes" id="UP000590511">
    <property type="component" value="Unassembled WGS sequence"/>
</dbReference>
<evidence type="ECO:0000313" key="4">
    <source>
        <dbReference type="Proteomes" id="UP000631312"/>
    </source>
</evidence>
<dbReference type="Proteomes" id="UP000631312">
    <property type="component" value="Unassembled WGS sequence"/>
</dbReference>
<sequence length="479" mass="51208">MTVQPFRLSDAAFAALGAGRPSGDTLGALRRAELSRHLLLLREVRRGLPSTPLWYAESAAAGSGSARDWIADPMTGLWAAEALRRGPSAMPAPAARDGHRLTASHDGLTLSVRLEDTDPVRAHLGLVPSAPVTPGELAHWRSCLEQAWALLAAEHRPAATTLAGVLRVIVPVRPDPTADGISATSAEAFGAVAMSVPPDPVALAVGLLHETQHSVLNAAGLLFDLVEPDDTRGYSPWRDDPRPAFGVLHGAYAYLAVTRFWRERARRDRNAGFEFARWRTAVAEAASGLRDSCALTPAGDRFVSALLDEVRPWLAEPVDPEVERLAVLANADHRLRWRLRNLRVGPVDTARLAAAWRSGRDAPEVAPVAVPWSGRELADCSRLRLVKALLKGDPAAPPGGRGNGADAACLRGAHGSARRAYEKDLEVDRGNDAAWAGLALVSPHPAVRARPEVMRAVAQAVPEAPIAVLADWLGKPRRG</sequence>
<dbReference type="AlphaFoldDB" id="A0A7W7HDZ4"/>
<organism evidence="2 3">
    <name type="scientific">Actinoplanes lobatus</name>
    <dbReference type="NCBI Taxonomy" id="113568"/>
    <lineage>
        <taxon>Bacteria</taxon>
        <taxon>Bacillati</taxon>
        <taxon>Actinomycetota</taxon>
        <taxon>Actinomycetes</taxon>
        <taxon>Micromonosporales</taxon>
        <taxon>Micromonosporaceae</taxon>
        <taxon>Actinoplanes</taxon>
    </lineage>
</organism>
<dbReference type="EMBL" id="BOMP01000005">
    <property type="protein sequence ID" value="GIE37324.1"/>
    <property type="molecule type" value="Genomic_DNA"/>
</dbReference>
<keyword evidence="4" id="KW-1185">Reference proteome</keyword>
<accession>A0A7W7HDZ4</accession>
<evidence type="ECO:0008006" key="5">
    <source>
        <dbReference type="Google" id="ProtNLM"/>
    </source>
</evidence>
<proteinExistence type="predicted"/>
<gene>
    <name evidence="1" type="ORF">Alo02nite_02220</name>
    <name evidence="2" type="ORF">BJ964_002930</name>
</gene>
<evidence type="ECO:0000313" key="2">
    <source>
        <dbReference type="EMBL" id="MBB4748769.1"/>
    </source>
</evidence>
<evidence type="ECO:0000313" key="1">
    <source>
        <dbReference type="EMBL" id="GIE37324.1"/>
    </source>
</evidence>
<evidence type="ECO:0000313" key="3">
    <source>
        <dbReference type="Proteomes" id="UP000590511"/>
    </source>
</evidence>
<reference evidence="1 4" key="2">
    <citation type="submission" date="2021-01" db="EMBL/GenBank/DDBJ databases">
        <title>Whole genome shotgun sequence of Actinoplanes lobatus NBRC 12513.</title>
        <authorList>
            <person name="Komaki H."/>
            <person name="Tamura T."/>
        </authorList>
    </citation>
    <scope>NUCLEOTIDE SEQUENCE [LARGE SCALE GENOMIC DNA]</scope>
    <source>
        <strain evidence="1 4">NBRC 12513</strain>
    </source>
</reference>
<name>A0A7W7HDZ4_9ACTN</name>
<dbReference type="NCBIfam" id="TIGR04267">
    <property type="entry name" value="mod_HExxH"/>
    <property type="match status" value="1"/>
</dbReference>